<feature type="compositionally biased region" description="Basic and acidic residues" evidence="2">
    <location>
        <begin position="799"/>
        <end position="812"/>
    </location>
</feature>
<feature type="compositionally biased region" description="Low complexity" evidence="2">
    <location>
        <begin position="1"/>
        <end position="14"/>
    </location>
</feature>
<feature type="compositionally biased region" description="Polar residues" evidence="2">
    <location>
        <begin position="870"/>
        <end position="919"/>
    </location>
</feature>
<evidence type="ECO:0000313" key="4">
    <source>
        <dbReference type="Proteomes" id="UP000221165"/>
    </source>
</evidence>
<feature type="region of interest" description="Disordered" evidence="2">
    <location>
        <begin position="651"/>
        <end position="680"/>
    </location>
</feature>
<feature type="region of interest" description="Disordered" evidence="2">
    <location>
        <begin position="870"/>
        <end position="965"/>
    </location>
</feature>
<dbReference type="InterPro" id="IPR039715">
    <property type="entry name" value="ZCCHC10"/>
</dbReference>
<feature type="compositionally biased region" description="Basic and acidic residues" evidence="2">
    <location>
        <begin position="1801"/>
        <end position="1816"/>
    </location>
</feature>
<name>A0A2C6L8D7_9APIC</name>
<feature type="region of interest" description="Disordered" evidence="2">
    <location>
        <begin position="127"/>
        <end position="150"/>
    </location>
</feature>
<feature type="compositionally biased region" description="Basic residues" evidence="2">
    <location>
        <begin position="1744"/>
        <end position="1754"/>
    </location>
</feature>
<feature type="compositionally biased region" description="Low complexity" evidence="2">
    <location>
        <begin position="127"/>
        <end position="148"/>
    </location>
</feature>
<feature type="compositionally biased region" description="Low complexity" evidence="2">
    <location>
        <begin position="23"/>
        <end position="44"/>
    </location>
</feature>
<feature type="region of interest" description="Disordered" evidence="2">
    <location>
        <begin position="1634"/>
        <end position="1672"/>
    </location>
</feature>
<protein>
    <submittedName>
        <fullName evidence="3">Uncharacterized protein</fullName>
    </submittedName>
</protein>
<evidence type="ECO:0000313" key="3">
    <source>
        <dbReference type="EMBL" id="PHJ23446.1"/>
    </source>
</evidence>
<dbReference type="RefSeq" id="XP_067925122.1">
    <property type="nucleotide sequence ID" value="XM_068062902.1"/>
</dbReference>
<feature type="region of interest" description="Disordered" evidence="2">
    <location>
        <begin position="369"/>
        <end position="404"/>
    </location>
</feature>
<feature type="region of interest" description="Disordered" evidence="2">
    <location>
        <begin position="799"/>
        <end position="824"/>
    </location>
</feature>
<dbReference type="PANTHER" id="PTHR13491">
    <property type="entry name" value="ZCCHC10 PROTEIN"/>
    <property type="match status" value="1"/>
</dbReference>
<reference evidence="3 4" key="1">
    <citation type="journal article" date="2017" name="Int. J. Parasitol.">
        <title>The genome of the protozoan parasite Cystoisospora suis and a reverse vaccinology approach to identify vaccine candidates.</title>
        <authorList>
            <person name="Palmieri N."/>
            <person name="Shrestha A."/>
            <person name="Ruttkowski B."/>
            <person name="Beck T."/>
            <person name="Vogl C."/>
            <person name="Tomley F."/>
            <person name="Blake D.P."/>
            <person name="Joachim A."/>
        </authorList>
    </citation>
    <scope>NUCLEOTIDE SEQUENCE [LARGE SCALE GENOMIC DNA]</scope>
    <source>
        <strain evidence="3 4">Wien I</strain>
    </source>
</reference>
<proteinExistence type="predicted"/>
<dbReference type="PANTHER" id="PTHR13491:SF0">
    <property type="entry name" value="ZINC FINGER CCHC DOMAIN-CONTAINING PROTEIN 10"/>
    <property type="match status" value="1"/>
</dbReference>
<keyword evidence="4" id="KW-1185">Reference proteome</keyword>
<feature type="compositionally biased region" description="Basic residues" evidence="2">
    <location>
        <begin position="1201"/>
        <end position="1212"/>
    </location>
</feature>
<dbReference type="OrthoDB" id="331055at2759"/>
<accession>A0A2C6L8D7</accession>
<sequence>MTLRRFSSRSSSSHLQRRRQGVSSPNSSSSFSSSSLSSSSVSSSFSSSPSSFSQYPSSCPSSSLLFHSSFPALPLPRFSLVSPSLASSSIFHFHSSQREPCHHHMSCRRISRYKSLSYISLRSLHSSPSFSPSSSSTHSSSSSSLDLLPPVPSCRKAPSYDARSFRRSAWKLQKRGELAEGLLSLPHVSWRSFLKYLHVSLSTSLSLRKKDLSSVPYVCKHFHVSDFRVIDHFLASSLLSPLSEKLTFSSFSSSGVRSQKPSLSSFISSLDDWRISHHPYHRYAIQRFLSIVSSNLPNYTAKDLILLIDGLSSSSSSSSFFSPFQRDRRCDFYHSRQYPVEVLEEVEVTMALLYVHLEKRLYEELRRRQQETTKEEEEEGQETQDTERHLKKISSPSLGLGDLFTRETHGKTTFLERKEEEHDTGGCDDLLLTEVYEILTRGLPMSLSTSSSSFFSPRHISTALLSQENRSVLIEEKRIRQEKEEKERSLTQLYGGPSKMIEGDMPWEEGEGQLTCQRRAFLSYLRSISCKEEEETEGKERHVCGDYYSQRLESIRRKTSRHPAQERWWLAETAKNVLTWIEHEILTTRQDLLSSSSFSSSSPSPLLLHELALLIKGASSSSSLALAIGRMPWGVCTPEERHGVFSSRIVAPTAQDGKTQQEGDVKNKQKDSLATSKDEIGKKADIENPLSATNEKDLSLSFSHPNVMRPLIEGSRDVGNEILQRLFLKRNLQQKITGLGEFTGDSEEGRIEDSSLLLFETSTRENLLYAGAFYLPQAYLSRFAYITWKQLQDDSAYIRRKDDPKNEGKDASIDGGGRTPQNLLASGSPPLSLLIPALPLFARTLSRLVTYSDSPSFASETTKDFSFFNTSSCSSRLNKTPSSTDKTQTRTAMSTEDSQHLPSHTANPITESKWRQTSIGEREEAEERKADPFERREKKEEMNPRRRRRKREMKRGQEEEKEETTLSELYVSPVIWFRRVLKTLRITLEKQKNELVKMKKEEEEALRVKDGIDNENLSSSSLHREERIETRPASRRPKEKNGKDLSAPSSFQQMVSSSSSLRRDLSSTHLSFLHYTLESYLAARIYTKLTCLYLQKLERIGRDKRISSERRYMYLDSLLLGRYGKSFSSLSQNSVPRSTAYSVVRYIRRQLDVCSDIGVNHLKEAIRLAGSMLPASILSRLVLQDLSLSIPSSGVYTPRDRKSRTKVRRSRTNQRGLAVPSKYKIDNDLYTIGRKRRNDRKESVSELYCSSSLSEDPFFPRNSERSVSSFNTSLHTWLVPHIMAACPLHLSALYYHLLISRLLPASHLYSPLRSRQEGQEGGGEEQEEKEMKKNPESFLDRSLYERQIDSDGEALYLQLICQLGRHLLERLKGIRREYEQRCRITKDQQEKILISLPQFQKLNRDLILRDGHLDYTRFDQYLNLQKEPSQGLHRTRDILHQLKMINQHASRASASLRDFRVLPCGSRVENMEEMKEKEDDEARESRQDRGEEEGESSMHGQLGQLVTHVAYCARRCLYTAIIQSPIHRKSLRAPCRGEMEWITQQALAMIDADHARKHEEKTKKKKEESIHQIGGSRIEVLDIDGRTVISSSGSSVCNEKDESSVERDGRNLEKESDKNSRLSLFRNFLKNETEVDKKEKESEEEKCVPKDEGKTPRRWRDLGQQDGDETKQTQLQSLLRKVYPDTGPIACDLQSPPRIVRAKGYARRERHRRLPIIHPFEEDGHGERETSYPLGVFERYALLRGHRQEKKRNRRTEEERKGPEIPEEKTEERYTGEDENAMAKKKKSHNRLGSQDDQEKDESSKLAEDMRKERVMIRSMSSSS</sequence>
<evidence type="ECO:0000256" key="2">
    <source>
        <dbReference type="SAM" id="MobiDB-lite"/>
    </source>
</evidence>
<dbReference type="GeneID" id="94426113"/>
<feature type="compositionally biased region" description="Basic and acidic residues" evidence="2">
    <location>
        <begin position="659"/>
        <end position="680"/>
    </location>
</feature>
<feature type="region of interest" description="Disordered" evidence="2">
    <location>
        <begin position="1591"/>
        <end position="1618"/>
    </location>
</feature>
<feature type="compositionally biased region" description="Basic and acidic residues" evidence="2">
    <location>
        <begin position="1634"/>
        <end position="1671"/>
    </location>
</feature>
<feature type="region of interest" description="Disordered" evidence="2">
    <location>
        <begin position="1011"/>
        <end position="1051"/>
    </location>
</feature>
<feature type="compositionally biased region" description="Basic and acidic residues" evidence="2">
    <location>
        <begin position="1598"/>
        <end position="1618"/>
    </location>
</feature>
<feature type="region of interest" description="Disordered" evidence="2">
    <location>
        <begin position="1313"/>
        <end position="1336"/>
    </location>
</feature>
<keyword evidence="1" id="KW-0175">Coiled coil</keyword>
<feature type="compositionally biased region" description="Basic and acidic residues" evidence="2">
    <location>
        <begin position="1022"/>
        <end position="1032"/>
    </location>
</feature>
<dbReference type="VEuPathDB" id="ToxoDB:CSUI_002703"/>
<feature type="compositionally biased region" description="Acidic residues" evidence="2">
    <location>
        <begin position="374"/>
        <end position="384"/>
    </location>
</feature>
<feature type="compositionally biased region" description="Basic and acidic residues" evidence="2">
    <location>
        <begin position="1755"/>
        <end position="1776"/>
    </location>
</feature>
<feature type="region of interest" description="Disordered" evidence="2">
    <location>
        <begin position="1470"/>
        <end position="1500"/>
    </location>
</feature>
<feature type="region of interest" description="Disordered" evidence="2">
    <location>
        <begin position="1742"/>
        <end position="1824"/>
    </location>
</feature>
<gene>
    <name evidence="3" type="ORF">CSUI_002703</name>
</gene>
<dbReference type="EMBL" id="MIGC01001122">
    <property type="protein sequence ID" value="PHJ23446.1"/>
    <property type="molecule type" value="Genomic_DNA"/>
</dbReference>
<feature type="region of interest" description="Disordered" evidence="2">
    <location>
        <begin position="1"/>
        <end position="44"/>
    </location>
</feature>
<feature type="coiled-coil region" evidence="1">
    <location>
        <begin position="981"/>
        <end position="1008"/>
    </location>
</feature>
<evidence type="ECO:0000256" key="1">
    <source>
        <dbReference type="SAM" id="Coils"/>
    </source>
</evidence>
<comment type="caution">
    <text evidence="3">The sequence shown here is derived from an EMBL/GenBank/DDBJ whole genome shotgun (WGS) entry which is preliminary data.</text>
</comment>
<feature type="region of interest" description="Disordered" evidence="2">
    <location>
        <begin position="1194"/>
        <end position="1213"/>
    </location>
</feature>
<organism evidence="3 4">
    <name type="scientific">Cystoisospora suis</name>
    <dbReference type="NCBI Taxonomy" id="483139"/>
    <lineage>
        <taxon>Eukaryota</taxon>
        <taxon>Sar</taxon>
        <taxon>Alveolata</taxon>
        <taxon>Apicomplexa</taxon>
        <taxon>Conoidasida</taxon>
        <taxon>Coccidia</taxon>
        <taxon>Eucoccidiorida</taxon>
        <taxon>Eimeriorina</taxon>
        <taxon>Sarcocystidae</taxon>
        <taxon>Cystoisospora</taxon>
    </lineage>
</organism>
<dbReference type="Proteomes" id="UP000221165">
    <property type="component" value="Unassembled WGS sequence"/>
</dbReference>
<feature type="compositionally biased region" description="Basic and acidic residues" evidence="2">
    <location>
        <begin position="920"/>
        <end position="944"/>
    </location>
</feature>